<dbReference type="PANTHER" id="PTHR45889">
    <property type="entry name" value="IG-LIKE DOMAIN-CONTAINING PROTEIN"/>
    <property type="match status" value="1"/>
</dbReference>
<protein>
    <submittedName>
        <fullName evidence="5">Uncharacterized protein LOC111107367</fullName>
    </submittedName>
</protein>
<reference evidence="5" key="2">
    <citation type="submission" date="2025-08" db="UniProtKB">
        <authorList>
            <consortium name="RefSeq"/>
        </authorList>
    </citation>
    <scope>IDENTIFICATION</scope>
    <source>
        <tissue evidence="5">Whole sample</tissue>
    </source>
</reference>
<dbReference type="InterPro" id="IPR013783">
    <property type="entry name" value="Ig-like_fold"/>
</dbReference>
<keyword evidence="2" id="KW-0472">Membrane</keyword>
<keyword evidence="2" id="KW-0812">Transmembrane</keyword>
<dbReference type="OrthoDB" id="547680at2759"/>
<dbReference type="SUPFAM" id="SSF48726">
    <property type="entry name" value="Immunoglobulin"/>
    <property type="match status" value="1"/>
</dbReference>
<dbReference type="InterPro" id="IPR036179">
    <property type="entry name" value="Ig-like_dom_sf"/>
</dbReference>
<dbReference type="Gene3D" id="2.60.40.10">
    <property type="entry name" value="Immunoglobulins"/>
    <property type="match status" value="2"/>
</dbReference>
<evidence type="ECO:0000313" key="4">
    <source>
        <dbReference type="Proteomes" id="UP000694844"/>
    </source>
</evidence>
<feature type="domain" description="Ig-like" evidence="3">
    <location>
        <begin position="138"/>
        <end position="234"/>
    </location>
</feature>
<dbReference type="InterPro" id="IPR007110">
    <property type="entry name" value="Ig-like_dom"/>
</dbReference>
<proteinExistence type="predicted"/>
<organism evidence="4 5">
    <name type="scientific">Crassostrea virginica</name>
    <name type="common">Eastern oyster</name>
    <dbReference type="NCBI Taxonomy" id="6565"/>
    <lineage>
        <taxon>Eukaryota</taxon>
        <taxon>Metazoa</taxon>
        <taxon>Spiralia</taxon>
        <taxon>Lophotrochozoa</taxon>
        <taxon>Mollusca</taxon>
        <taxon>Bivalvia</taxon>
        <taxon>Autobranchia</taxon>
        <taxon>Pteriomorphia</taxon>
        <taxon>Ostreida</taxon>
        <taxon>Ostreoidea</taxon>
        <taxon>Ostreidae</taxon>
        <taxon>Crassostrea</taxon>
    </lineage>
</organism>
<gene>
    <name evidence="5" type="primary">LOC111107367</name>
</gene>
<evidence type="ECO:0000313" key="5">
    <source>
        <dbReference type="RefSeq" id="XP_022298266.1"/>
    </source>
</evidence>
<dbReference type="SMART" id="SM00409">
    <property type="entry name" value="IG"/>
    <property type="match status" value="1"/>
</dbReference>
<keyword evidence="4" id="KW-1185">Reference proteome</keyword>
<dbReference type="AlphaFoldDB" id="A0A8B8B502"/>
<dbReference type="SMART" id="SM00408">
    <property type="entry name" value="IGc2"/>
    <property type="match status" value="1"/>
</dbReference>
<feature type="transmembrane region" description="Helical" evidence="2">
    <location>
        <begin position="377"/>
        <end position="401"/>
    </location>
</feature>
<keyword evidence="2" id="KW-1133">Transmembrane helix</keyword>
<feature type="domain" description="Ig-like" evidence="3">
    <location>
        <begin position="267"/>
        <end position="336"/>
    </location>
</feature>
<dbReference type="KEGG" id="cvn:111107367"/>
<dbReference type="InterPro" id="IPR003599">
    <property type="entry name" value="Ig_sub"/>
</dbReference>
<sequence length="454" mass="49755">MDGSKTVANIDDDEAWFVLNCTYSEDAGDEWNSDRSILWRKRDAIIGDINVAGFSKPGGEDPEYYTAGDYLKNRSRLFGPTESSKSAVIAIDDVLCEDDRHSFYCRISYKNSDGPQTVDADTVTLALQKAAEQPLDHPLISTTQTQEYNEILLACTADVGKPPGYVTWWRFRANDSIVMIGQSDLIEDEAGNCEFFASVNITYKVSKEDNGAFFRCTSDSNVTDGPGPEDSNLYRDTDKINVLYEARVIDILRVPERNIYPISTPELSLTCRGDGNPPPSHQDYTWSFQGVDSNTTEDTISHSNSLVLYNLQEFHSGIYTCTVTNTLNSTHSSNVTIVVNGTIPDPPLSLHCHSSPCSVVERCIDLGRGYTCETNGMAAAGVAFIVLTIASLAVSVGYVYYLRKISTHVKVDAAHQEEKCNGQSTTVPKPEAGETDANTSPSGSNVVYATIEKA</sequence>
<dbReference type="Proteomes" id="UP000694844">
    <property type="component" value="Chromosome 1"/>
</dbReference>
<dbReference type="RefSeq" id="XP_022298266.1">
    <property type="nucleotide sequence ID" value="XM_022442558.1"/>
</dbReference>
<dbReference type="InterPro" id="IPR003598">
    <property type="entry name" value="Ig_sub2"/>
</dbReference>
<feature type="domain" description="Ig-like" evidence="3">
    <location>
        <begin position="1"/>
        <end position="124"/>
    </location>
</feature>
<feature type="region of interest" description="Disordered" evidence="1">
    <location>
        <begin position="417"/>
        <end position="444"/>
    </location>
</feature>
<reference evidence="4" key="1">
    <citation type="submission" date="2024-06" db="UniProtKB">
        <authorList>
            <consortium name="RefSeq"/>
        </authorList>
    </citation>
    <scope>NUCLEOTIDE SEQUENCE [LARGE SCALE GENOMIC DNA]</scope>
</reference>
<evidence type="ECO:0000259" key="3">
    <source>
        <dbReference type="PROSITE" id="PS50835"/>
    </source>
</evidence>
<evidence type="ECO:0000256" key="2">
    <source>
        <dbReference type="SAM" id="Phobius"/>
    </source>
</evidence>
<dbReference type="PANTHER" id="PTHR45889:SF8">
    <property type="entry name" value="IG-LIKE DOMAIN-CONTAINING PROTEIN"/>
    <property type="match status" value="1"/>
</dbReference>
<evidence type="ECO:0000256" key="1">
    <source>
        <dbReference type="SAM" id="MobiDB-lite"/>
    </source>
</evidence>
<name>A0A8B8B502_CRAVI</name>
<dbReference type="Pfam" id="PF13927">
    <property type="entry name" value="Ig_3"/>
    <property type="match status" value="1"/>
</dbReference>
<accession>A0A8B8B502</accession>
<dbReference type="CDD" id="cd00096">
    <property type="entry name" value="Ig"/>
    <property type="match status" value="1"/>
</dbReference>
<dbReference type="GeneID" id="111107367"/>
<dbReference type="PROSITE" id="PS50835">
    <property type="entry name" value="IG_LIKE"/>
    <property type="match status" value="3"/>
</dbReference>